<gene>
    <name evidence="1" type="ORF">PCYB_133200</name>
</gene>
<reference evidence="1 2" key="1">
    <citation type="journal article" date="2012" name="Nat. Genet.">
        <title>Plasmodium cynomolgi genome sequences provide insight into Plasmodium vivax and the monkey malaria clade.</title>
        <authorList>
            <person name="Tachibana S."/>
            <person name="Sullivan S.A."/>
            <person name="Kawai S."/>
            <person name="Nakamura S."/>
            <person name="Kim H.R."/>
            <person name="Goto N."/>
            <person name="Arisue N."/>
            <person name="Palacpac N.M.Q."/>
            <person name="Honma H."/>
            <person name="Yagi M."/>
            <person name="Tougan T."/>
            <person name="Katakai Y."/>
            <person name="Kaneko O."/>
            <person name="Mita T."/>
            <person name="Kita K."/>
            <person name="Yasutomi Y."/>
            <person name="Sutton P.L."/>
            <person name="Shakhbatyan R."/>
            <person name="Horii T."/>
            <person name="Yasunaga T."/>
            <person name="Barnwell J.W."/>
            <person name="Escalante A.A."/>
            <person name="Carlton J.M."/>
            <person name="Tanabe K."/>
        </authorList>
    </citation>
    <scope>NUCLEOTIDE SEQUENCE [LARGE SCALE GENOMIC DNA]</scope>
    <source>
        <strain evidence="1 2">B</strain>
    </source>
</reference>
<dbReference type="KEGG" id="pcy:PCYB_133200"/>
<name>K6UEJ2_PLACD</name>
<keyword evidence="2" id="KW-1185">Reference proteome</keyword>
<dbReference type="VEuPathDB" id="PlasmoDB:PCYB_133200"/>
<accession>K6UEJ2</accession>
<evidence type="ECO:0000313" key="1">
    <source>
        <dbReference type="EMBL" id="GAB68446.1"/>
    </source>
</evidence>
<dbReference type="EMBL" id="DF157105">
    <property type="protein sequence ID" value="GAB68446.1"/>
    <property type="molecule type" value="Genomic_DNA"/>
</dbReference>
<protein>
    <submittedName>
        <fullName evidence="1">ABC transporter</fullName>
    </submittedName>
</protein>
<dbReference type="AlphaFoldDB" id="K6UEJ2"/>
<organism evidence="1 2">
    <name type="scientific">Plasmodium cynomolgi (strain B)</name>
    <dbReference type="NCBI Taxonomy" id="1120755"/>
    <lineage>
        <taxon>Eukaryota</taxon>
        <taxon>Sar</taxon>
        <taxon>Alveolata</taxon>
        <taxon>Apicomplexa</taxon>
        <taxon>Aconoidasida</taxon>
        <taxon>Haemosporida</taxon>
        <taxon>Plasmodiidae</taxon>
        <taxon>Plasmodium</taxon>
        <taxon>Plasmodium (Plasmodium)</taxon>
    </lineage>
</organism>
<dbReference type="RefSeq" id="XP_004224393.1">
    <property type="nucleotide sequence ID" value="XM_004224345.1"/>
</dbReference>
<evidence type="ECO:0000313" key="2">
    <source>
        <dbReference type="Proteomes" id="UP000006319"/>
    </source>
</evidence>
<dbReference type="Proteomes" id="UP000006319">
    <property type="component" value="Chromosome 13"/>
</dbReference>
<proteinExistence type="predicted"/>
<dbReference type="GeneID" id="14694820"/>
<sequence length="153" mass="16861">MMVVFEIVAILWMHSTRDKADDESNPLVGSSMRSKERFAHFFLFLCRGAAYHTHSENWVSSATRDGLQTGTVAMLHVRAGWWVTPIMLTGVASARPEKSPSMHTGLKINEFMIVPFVPLAPPSKSFRVGGEVHKGKFTKTIVFLSSGGGIPTI</sequence>